<comment type="caution">
    <text evidence="1">The sequence shown here is derived from an EMBL/GenBank/DDBJ whole genome shotgun (WGS) entry which is preliminary data.</text>
</comment>
<accession>A0A9D3Y831</accession>
<dbReference type="AlphaFoldDB" id="A0A9D3Y831"/>
<sequence>MSTWNEELSAQSAAKYIQVQYAPIGHPHNQWASTDPKQHEVQRAEFKAQLLTGTYFLQSSTARFNRNEISATCKLCNMGDKTREHLLLTCKAHTEVRS</sequence>
<evidence type="ECO:0000313" key="2">
    <source>
        <dbReference type="Proteomes" id="UP000828390"/>
    </source>
</evidence>
<dbReference type="EMBL" id="JAIWYP010000016">
    <property type="protein sequence ID" value="KAH3694411.1"/>
    <property type="molecule type" value="Genomic_DNA"/>
</dbReference>
<name>A0A9D3Y831_DREPO</name>
<keyword evidence="2" id="KW-1185">Reference proteome</keyword>
<dbReference type="Proteomes" id="UP000828390">
    <property type="component" value="Unassembled WGS sequence"/>
</dbReference>
<organism evidence="1 2">
    <name type="scientific">Dreissena polymorpha</name>
    <name type="common">Zebra mussel</name>
    <name type="synonym">Mytilus polymorpha</name>
    <dbReference type="NCBI Taxonomy" id="45954"/>
    <lineage>
        <taxon>Eukaryota</taxon>
        <taxon>Metazoa</taxon>
        <taxon>Spiralia</taxon>
        <taxon>Lophotrochozoa</taxon>
        <taxon>Mollusca</taxon>
        <taxon>Bivalvia</taxon>
        <taxon>Autobranchia</taxon>
        <taxon>Heteroconchia</taxon>
        <taxon>Euheterodonta</taxon>
        <taxon>Imparidentia</taxon>
        <taxon>Neoheterodontei</taxon>
        <taxon>Myida</taxon>
        <taxon>Dreissenoidea</taxon>
        <taxon>Dreissenidae</taxon>
        <taxon>Dreissena</taxon>
    </lineage>
</organism>
<reference evidence="1" key="1">
    <citation type="journal article" date="2019" name="bioRxiv">
        <title>The Genome of the Zebra Mussel, Dreissena polymorpha: A Resource for Invasive Species Research.</title>
        <authorList>
            <person name="McCartney M.A."/>
            <person name="Auch B."/>
            <person name="Kono T."/>
            <person name="Mallez S."/>
            <person name="Zhang Y."/>
            <person name="Obille A."/>
            <person name="Becker A."/>
            <person name="Abrahante J.E."/>
            <person name="Garbe J."/>
            <person name="Badalamenti J.P."/>
            <person name="Herman A."/>
            <person name="Mangelson H."/>
            <person name="Liachko I."/>
            <person name="Sullivan S."/>
            <person name="Sone E.D."/>
            <person name="Koren S."/>
            <person name="Silverstein K.A.T."/>
            <person name="Beckman K.B."/>
            <person name="Gohl D.M."/>
        </authorList>
    </citation>
    <scope>NUCLEOTIDE SEQUENCE</scope>
    <source>
        <strain evidence="1">Duluth1</strain>
        <tissue evidence="1">Whole animal</tissue>
    </source>
</reference>
<gene>
    <name evidence="1" type="ORF">DPMN_081851</name>
</gene>
<evidence type="ECO:0000313" key="1">
    <source>
        <dbReference type="EMBL" id="KAH3694411.1"/>
    </source>
</evidence>
<proteinExistence type="predicted"/>
<evidence type="ECO:0008006" key="3">
    <source>
        <dbReference type="Google" id="ProtNLM"/>
    </source>
</evidence>
<reference evidence="1" key="2">
    <citation type="submission" date="2020-11" db="EMBL/GenBank/DDBJ databases">
        <authorList>
            <person name="McCartney M.A."/>
            <person name="Auch B."/>
            <person name="Kono T."/>
            <person name="Mallez S."/>
            <person name="Becker A."/>
            <person name="Gohl D.M."/>
            <person name="Silverstein K.A.T."/>
            <person name="Koren S."/>
            <person name="Bechman K.B."/>
            <person name="Herman A."/>
            <person name="Abrahante J.E."/>
            <person name="Garbe J."/>
        </authorList>
    </citation>
    <scope>NUCLEOTIDE SEQUENCE</scope>
    <source>
        <strain evidence="1">Duluth1</strain>
        <tissue evidence="1">Whole animal</tissue>
    </source>
</reference>
<protein>
    <recommendedName>
        <fullName evidence="3">Reverse transcriptase</fullName>
    </recommendedName>
</protein>